<dbReference type="Proteomes" id="UP001515480">
    <property type="component" value="Unassembled WGS sequence"/>
</dbReference>
<organism evidence="1 2">
    <name type="scientific">Prymnesium parvum</name>
    <name type="common">Toxic golden alga</name>
    <dbReference type="NCBI Taxonomy" id="97485"/>
    <lineage>
        <taxon>Eukaryota</taxon>
        <taxon>Haptista</taxon>
        <taxon>Haptophyta</taxon>
        <taxon>Prymnesiophyceae</taxon>
        <taxon>Prymnesiales</taxon>
        <taxon>Prymnesiaceae</taxon>
        <taxon>Prymnesium</taxon>
    </lineage>
</organism>
<sequence>MPRGRGRGGGWQSNLARANFFPLLTKPNKAVGKYCHVPGSYWEGCANADKKKIYKCIVVEFEALHDFGEYGKAPAFKLKEMGETGEGSLEPGVASGEDFSMRYPTPFLEYFYQANPQELPIDMQQPKAVTAEADETV</sequence>
<evidence type="ECO:0000313" key="2">
    <source>
        <dbReference type="Proteomes" id="UP001515480"/>
    </source>
</evidence>
<protein>
    <submittedName>
        <fullName evidence="1">Uncharacterized protein</fullName>
    </submittedName>
</protein>
<name>A0AB34JX99_PRYPA</name>
<evidence type="ECO:0000313" key="1">
    <source>
        <dbReference type="EMBL" id="KAL1525346.1"/>
    </source>
</evidence>
<dbReference type="AlphaFoldDB" id="A0AB34JX99"/>
<reference evidence="1 2" key="1">
    <citation type="journal article" date="2024" name="Science">
        <title>Giant polyketide synthase enzymes in the biosynthesis of giant marine polyether toxins.</title>
        <authorList>
            <person name="Fallon T.R."/>
            <person name="Shende V.V."/>
            <person name="Wierzbicki I.H."/>
            <person name="Pendleton A.L."/>
            <person name="Watervoot N.F."/>
            <person name="Auber R.P."/>
            <person name="Gonzalez D.J."/>
            <person name="Wisecaver J.H."/>
            <person name="Moore B.S."/>
        </authorList>
    </citation>
    <scope>NUCLEOTIDE SEQUENCE [LARGE SCALE GENOMIC DNA]</scope>
    <source>
        <strain evidence="1 2">12B1</strain>
    </source>
</reference>
<proteinExistence type="predicted"/>
<accession>A0AB34JX99</accession>
<comment type="caution">
    <text evidence="1">The sequence shown here is derived from an EMBL/GenBank/DDBJ whole genome shotgun (WGS) entry which is preliminary data.</text>
</comment>
<gene>
    <name evidence="1" type="ORF">AB1Y20_020206</name>
</gene>
<dbReference type="EMBL" id="JBGBPQ010000004">
    <property type="protein sequence ID" value="KAL1525346.1"/>
    <property type="molecule type" value="Genomic_DNA"/>
</dbReference>
<keyword evidence="2" id="KW-1185">Reference proteome</keyword>